<evidence type="ECO:0000256" key="2">
    <source>
        <dbReference type="ARBA" id="ARBA00022692"/>
    </source>
</evidence>
<dbReference type="PANTHER" id="PTHR34597:SF6">
    <property type="entry name" value="BLR6126 PROTEIN"/>
    <property type="match status" value="1"/>
</dbReference>
<feature type="compositionally biased region" description="Polar residues" evidence="4">
    <location>
        <begin position="1"/>
        <end position="14"/>
    </location>
</feature>
<sequence>MSSVSSTSLAQQAPTPALPNSGLPTREEVTPPPAPSAPDKPRLKVEGDIERSACALSDPAYKDVRITLSGATFNNLGPVSPAELAPVYQAYLGKDVSASAICEIRDAAATKLRQMGYLAAVQVPTQKIEDGVVRFEVLYARVVAVRVRGDAGKAETLIASYLGKLTRDPVFNRNSAERYLLLARDLPGYDVRLALKPTGAAPGELIGDITVVRRPADIDANIQNYASRATGRFGGQIRGQFYGLTGLGDRTSVALYSTADFKEQQILQLGHDMRVGGEGLTLSGRFTYAWTKPEIAATTGVVKARTLFGTAEASYPFLRSQRANLTFAGGLDIVNQTVRFGGTPISRDRLRVAYLRVDGDVVDLNRAAAPAWRLAYTAELRQGLDIFSAREGFSGGVGSSRSDGDAESTSLRLSGLAEWTPGSNVTISLAPRAQYAFDPLMSFEEFSAGTYTIGRGYDPGTLIGDHGIGGTLEVRVNRLRPFTQLDATFQPFVFVDSAWIWNKNAGIGAQRLTSVGGGVRASLSGHMRLDATLAVPTKRAGLQPDRGDVRFLVSLTTKLFPWKAR</sequence>
<evidence type="ECO:0000256" key="4">
    <source>
        <dbReference type="SAM" id="MobiDB-lite"/>
    </source>
</evidence>
<keyword evidence="8" id="KW-1185">Reference proteome</keyword>
<accession>A0A437LXK3</accession>
<comment type="caution">
    <text evidence="7">The sequence shown here is derived from an EMBL/GenBank/DDBJ whole genome shotgun (WGS) entry which is preliminary data.</text>
</comment>
<evidence type="ECO:0000259" key="6">
    <source>
        <dbReference type="Pfam" id="PF08479"/>
    </source>
</evidence>
<dbReference type="Proteomes" id="UP000282971">
    <property type="component" value="Unassembled WGS sequence"/>
</dbReference>
<evidence type="ECO:0000313" key="8">
    <source>
        <dbReference type="Proteomes" id="UP000282971"/>
    </source>
</evidence>
<dbReference type="InterPro" id="IPR005565">
    <property type="entry name" value="Hemolysn_activator_HlyB_C"/>
</dbReference>
<dbReference type="GO" id="GO:0098046">
    <property type="term" value="C:type V protein secretion system complex"/>
    <property type="evidence" value="ECO:0007669"/>
    <property type="project" value="TreeGrafter"/>
</dbReference>
<name>A0A437LXK3_9SPHN</name>
<dbReference type="InterPro" id="IPR051544">
    <property type="entry name" value="TPS_OM_transporter"/>
</dbReference>
<evidence type="ECO:0000259" key="5">
    <source>
        <dbReference type="Pfam" id="PF03865"/>
    </source>
</evidence>
<reference evidence="7 8" key="1">
    <citation type="submission" date="2019-01" db="EMBL/GenBank/DDBJ databases">
        <authorList>
            <person name="Chen W.-M."/>
        </authorList>
    </citation>
    <scope>NUCLEOTIDE SEQUENCE [LARGE SCALE GENOMIC DNA]</scope>
    <source>
        <strain evidence="7 8">CCP-7</strain>
    </source>
</reference>
<keyword evidence="3" id="KW-0998">Cell outer membrane</keyword>
<dbReference type="OrthoDB" id="7486497at2"/>
<dbReference type="AlphaFoldDB" id="A0A437LXK3"/>
<dbReference type="GO" id="GO:0046819">
    <property type="term" value="P:protein secretion by the type V secretion system"/>
    <property type="evidence" value="ECO:0007669"/>
    <property type="project" value="TreeGrafter"/>
</dbReference>
<organism evidence="7 8">
    <name type="scientific">Sphingomonas crocodyli</name>
    <dbReference type="NCBI Taxonomy" id="1979270"/>
    <lineage>
        <taxon>Bacteria</taxon>
        <taxon>Pseudomonadati</taxon>
        <taxon>Pseudomonadota</taxon>
        <taxon>Alphaproteobacteria</taxon>
        <taxon>Sphingomonadales</taxon>
        <taxon>Sphingomonadaceae</taxon>
        <taxon>Sphingomonas</taxon>
    </lineage>
</organism>
<keyword evidence="1" id="KW-1134">Transmembrane beta strand</keyword>
<dbReference type="Pfam" id="PF08479">
    <property type="entry name" value="POTRA_2"/>
    <property type="match status" value="1"/>
</dbReference>
<feature type="domain" description="Haemolysin activator HlyB C-terminal" evidence="5">
    <location>
        <begin position="214"/>
        <end position="520"/>
    </location>
</feature>
<feature type="region of interest" description="Disordered" evidence="4">
    <location>
        <begin position="1"/>
        <end position="43"/>
    </location>
</feature>
<dbReference type="InterPro" id="IPR013686">
    <property type="entry name" value="Polypept-transport_assoc_ShlB"/>
</dbReference>
<dbReference type="GO" id="GO:0008320">
    <property type="term" value="F:protein transmembrane transporter activity"/>
    <property type="evidence" value="ECO:0007669"/>
    <property type="project" value="TreeGrafter"/>
</dbReference>
<proteinExistence type="predicted"/>
<dbReference type="Gene3D" id="3.10.20.310">
    <property type="entry name" value="membrane protein fhac"/>
    <property type="match status" value="1"/>
</dbReference>
<dbReference type="EMBL" id="SACN01000003">
    <property type="protein sequence ID" value="RVT90141.1"/>
    <property type="molecule type" value="Genomic_DNA"/>
</dbReference>
<evidence type="ECO:0000256" key="1">
    <source>
        <dbReference type="ARBA" id="ARBA00022452"/>
    </source>
</evidence>
<dbReference type="PANTHER" id="PTHR34597">
    <property type="entry name" value="SLR1661 PROTEIN"/>
    <property type="match status" value="1"/>
</dbReference>
<evidence type="ECO:0000256" key="3">
    <source>
        <dbReference type="ARBA" id="ARBA00023237"/>
    </source>
</evidence>
<feature type="domain" description="Polypeptide-transport-associated ShlB-type" evidence="6">
    <location>
        <begin position="72"/>
        <end position="138"/>
    </location>
</feature>
<evidence type="ECO:0000313" key="7">
    <source>
        <dbReference type="EMBL" id="RVT90141.1"/>
    </source>
</evidence>
<gene>
    <name evidence="7" type="ORF">EOD43_17695</name>
</gene>
<protein>
    <submittedName>
        <fullName evidence="7">ShlB/FhaC/HecB family hemolysin secretion/activation protein</fullName>
    </submittedName>
</protein>
<keyword evidence="2" id="KW-0812">Transmembrane</keyword>
<dbReference type="Gene3D" id="2.40.160.50">
    <property type="entry name" value="membrane protein fhac: a member of the omp85/tpsb transporter family"/>
    <property type="match status" value="1"/>
</dbReference>
<keyword evidence="1" id="KW-0472">Membrane</keyword>
<dbReference type="Pfam" id="PF03865">
    <property type="entry name" value="ShlB"/>
    <property type="match status" value="1"/>
</dbReference>